<dbReference type="EMBL" id="BSKO01000001">
    <property type="protein sequence ID" value="GLO64827.1"/>
    <property type="molecule type" value="Genomic_DNA"/>
</dbReference>
<dbReference type="SUPFAM" id="SSF100950">
    <property type="entry name" value="NagB/RpiA/CoA transferase-like"/>
    <property type="match status" value="1"/>
</dbReference>
<dbReference type="InterPro" id="IPR036388">
    <property type="entry name" value="WH-like_DNA-bd_sf"/>
</dbReference>
<dbReference type="InterPro" id="IPR036390">
    <property type="entry name" value="WH_DNA-bd_sf"/>
</dbReference>
<dbReference type="InterPro" id="IPR050313">
    <property type="entry name" value="Carb_Metab_HTH_regulators"/>
</dbReference>
<dbReference type="InterPro" id="IPR037171">
    <property type="entry name" value="NagB/RpiA_transferase-like"/>
</dbReference>
<dbReference type="Gene3D" id="1.10.10.10">
    <property type="entry name" value="Winged helix-like DNA-binding domain superfamily/Winged helix DNA-binding domain"/>
    <property type="match status" value="1"/>
</dbReference>
<name>A0ABQ5TK04_9BACI</name>
<dbReference type="PANTHER" id="PTHR30363">
    <property type="entry name" value="HTH-TYPE TRANSCRIPTIONAL REGULATOR SRLR-RELATED"/>
    <property type="match status" value="1"/>
</dbReference>
<organism evidence="5 6">
    <name type="scientific">Oceanobacillus kimchii</name>
    <dbReference type="NCBI Taxonomy" id="746691"/>
    <lineage>
        <taxon>Bacteria</taxon>
        <taxon>Bacillati</taxon>
        <taxon>Bacillota</taxon>
        <taxon>Bacilli</taxon>
        <taxon>Bacillales</taxon>
        <taxon>Bacillaceae</taxon>
        <taxon>Oceanobacillus</taxon>
    </lineage>
</organism>
<dbReference type="SUPFAM" id="SSF46785">
    <property type="entry name" value="Winged helix' DNA-binding domain"/>
    <property type="match status" value="1"/>
</dbReference>
<reference evidence="5 6" key="1">
    <citation type="submission" date="2023-02" db="EMBL/GenBank/DDBJ databases">
        <title>Oceanobacillus kimchii IFOP_LL358 isolated form Alexandrium catenella lab strain.</title>
        <authorList>
            <person name="Gajardo G."/>
            <person name="Ueki S."/>
            <person name="Maruyama F."/>
        </authorList>
    </citation>
    <scope>NUCLEOTIDE SEQUENCE [LARGE SCALE GENOMIC DNA]</scope>
    <source>
        <strain evidence="5 6">IFOP_LL358</strain>
    </source>
</reference>
<comment type="caution">
    <text evidence="5">The sequence shown here is derived from an EMBL/GenBank/DDBJ whole genome shotgun (WGS) entry which is preliminary data.</text>
</comment>
<keyword evidence="1" id="KW-0805">Transcription regulation</keyword>
<dbReference type="InterPro" id="IPR014036">
    <property type="entry name" value="DeoR-like_C"/>
</dbReference>
<proteinExistence type="predicted"/>
<dbReference type="PRINTS" id="PR00037">
    <property type="entry name" value="HTHLACR"/>
</dbReference>
<evidence type="ECO:0000256" key="3">
    <source>
        <dbReference type="ARBA" id="ARBA00023163"/>
    </source>
</evidence>
<evidence type="ECO:0000256" key="2">
    <source>
        <dbReference type="ARBA" id="ARBA00023125"/>
    </source>
</evidence>
<dbReference type="Pfam" id="PF08220">
    <property type="entry name" value="HTH_DeoR"/>
    <property type="match status" value="1"/>
</dbReference>
<dbReference type="PANTHER" id="PTHR30363:SF44">
    <property type="entry name" value="AGA OPERON TRANSCRIPTIONAL REPRESSOR-RELATED"/>
    <property type="match status" value="1"/>
</dbReference>
<sequence length="259" mass="29219">MLVAERHHKIVELVNEKKSIRVSDMSKLFAVTEETIRRDLEKLEKENKLARSHGGAVSLHPNDSLEIPYSQREIMNVREKQKIAMEAIKHVFEGDKIILDASTTAWYMAKALPDLPLTVMTNSIKVAMELSNKHQINVISTGGTLLSKSLSYAGPLAEASFDSYHLDKAFISCKGLHLERGISESDEQQSRIKKKMIDSADSIYLMIDYSKFSKTAFSKIDQIEVAHHLVTDSKADQTLIQLLKEKGIRVTVTEVQHDK</sequence>
<dbReference type="PROSITE" id="PS00894">
    <property type="entry name" value="HTH_DEOR_1"/>
    <property type="match status" value="1"/>
</dbReference>
<dbReference type="RefSeq" id="WP_077596679.1">
    <property type="nucleotide sequence ID" value="NZ_BSKO01000001.1"/>
</dbReference>
<evidence type="ECO:0000313" key="5">
    <source>
        <dbReference type="EMBL" id="GLO64827.1"/>
    </source>
</evidence>
<evidence type="ECO:0000256" key="1">
    <source>
        <dbReference type="ARBA" id="ARBA00023015"/>
    </source>
</evidence>
<dbReference type="SMART" id="SM00420">
    <property type="entry name" value="HTH_DEOR"/>
    <property type="match status" value="1"/>
</dbReference>
<dbReference type="InterPro" id="IPR018356">
    <property type="entry name" value="Tscrpt_reg_HTH_DeoR_CS"/>
</dbReference>
<dbReference type="InterPro" id="IPR001034">
    <property type="entry name" value="DeoR_HTH"/>
</dbReference>
<keyword evidence="6" id="KW-1185">Reference proteome</keyword>
<dbReference type="Gene3D" id="3.40.50.1360">
    <property type="match status" value="1"/>
</dbReference>
<evidence type="ECO:0000259" key="4">
    <source>
        <dbReference type="PROSITE" id="PS51000"/>
    </source>
</evidence>
<keyword evidence="2" id="KW-0238">DNA-binding</keyword>
<keyword evidence="3" id="KW-0804">Transcription</keyword>
<protein>
    <submittedName>
        <fullName evidence="5">HTH-type transcriptional regulator YulB</fullName>
    </submittedName>
</protein>
<gene>
    <name evidence="5" type="primary">yulB</name>
    <name evidence="5" type="ORF">MACH08_06110</name>
</gene>
<dbReference type="PROSITE" id="PS51000">
    <property type="entry name" value="HTH_DEOR_2"/>
    <property type="match status" value="1"/>
</dbReference>
<dbReference type="Proteomes" id="UP001275436">
    <property type="component" value="Unassembled WGS sequence"/>
</dbReference>
<feature type="domain" description="HTH deoR-type" evidence="4">
    <location>
        <begin position="3"/>
        <end position="58"/>
    </location>
</feature>
<accession>A0ABQ5TK04</accession>
<dbReference type="SMART" id="SM01134">
    <property type="entry name" value="DeoRC"/>
    <property type="match status" value="1"/>
</dbReference>
<evidence type="ECO:0000313" key="6">
    <source>
        <dbReference type="Proteomes" id="UP001275436"/>
    </source>
</evidence>
<dbReference type="Pfam" id="PF00455">
    <property type="entry name" value="DeoRC"/>
    <property type="match status" value="1"/>
</dbReference>